<comment type="caution">
    <text evidence="1">The sequence shown here is derived from an EMBL/GenBank/DDBJ whole genome shotgun (WGS) entry which is preliminary data.</text>
</comment>
<reference evidence="1" key="1">
    <citation type="submission" date="2021-03" db="EMBL/GenBank/DDBJ databases">
        <authorList>
            <consortium name="DOE Joint Genome Institute"/>
            <person name="Ahrendt S."/>
            <person name="Looney B.P."/>
            <person name="Miyauchi S."/>
            <person name="Morin E."/>
            <person name="Drula E."/>
            <person name="Courty P.E."/>
            <person name="Chicoki N."/>
            <person name="Fauchery L."/>
            <person name="Kohler A."/>
            <person name="Kuo A."/>
            <person name="Labutti K."/>
            <person name="Pangilinan J."/>
            <person name="Lipzen A."/>
            <person name="Riley R."/>
            <person name="Andreopoulos W."/>
            <person name="He G."/>
            <person name="Johnson J."/>
            <person name="Barry K.W."/>
            <person name="Grigoriev I.V."/>
            <person name="Nagy L."/>
            <person name="Hibbett D."/>
            <person name="Henrissat B."/>
            <person name="Matheny P.B."/>
            <person name="Labbe J."/>
            <person name="Martin F."/>
        </authorList>
    </citation>
    <scope>NUCLEOTIDE SEQUENCE</scope>
    <source>
        <strain evidence="1">HHB10654</strain>
    </source>
</reference>
<organism evidence="1 2">
    <name type="scientific">Artomyces pyxidatus</name>
    <dbReference type="NCBI Taxonomy" id="48021"/>
    <lineage>
        <taxon>Eukaryota</taxon>
        <taxon>Fungi</taxon>
        <taxon>Dikarya</taxon>
        <taxon>Basidiomycota</taxon>
        <taxon>Agaricomycotina</taxon>
        <taxon>Agaricomycetes</taxon>
        <taxon>Russulales</taxon>
        <taxon>Auriscalpiaceae</taxon>
        <taxon>Artomyces</taxon>
    </lineage>
</organism>
<proteinExistence type="predicted"/>
<evidence type="ECO:0000313" key="2">
    <source>
        <dbReference type="Proteomes" id="UP000814140"/>
    </source>
</evidence>
<protein>
    <submittedName>
        <fullName evidence="1">FAD/NAD-P-binding domain-containing protein</fullName>
    </submittedName>
</protein>
<dbReference type="Proteomes" id="UP000814140">
    <property type="component" value="Unassembled WGS sequence"/>
</dbReference>
<gene>
    <name evidence="1" type="ORF">BV25DRAFT_1798218</name>
</gene>
<evidence type="ECO:0000313" key="1">
    <source>
        <dbReference type="EMBL" id="KAI0065708.1"/>
    </source>
</evidence>
<name>A0ACB8TCQ2_9AGAM</name>
<accession>A0ACB8TCQ2</accession>
<sequence>MTNKKDVVVVGGGGAGSNIARLLSRQLNPSMHTLTLIDARPFTVFLPATVRMAVTDEGSLEDRVLIPFDRLLSKGVGEVRTGRVVAIEEERPGSGGHVVLEGGERLHYDALVLTPGTALEGPLDYPFTKEEMLAFIRDWRQKFRDANHIVLAGGGPVNIEFAAEIKEYWPEKTTTIVQSRNLPLHPSYPDRFRSRVEKECRTRGIEFVFEDYLDQEVPKDGAVTTRSGKRLVADMVVVSTGGTPSTEFIRNFDANVVTERGFVRTNPSLEVVTHPGVFCAGDVVDNEERNGLGKYERHAAVVVANVLDHLNGRALSKKYAGSVDTLALIMGKSGGVAFVNVFGGIILGNWIMWLLLSRTMFVPQARRRMGY</sequence>
<keyword evidence="2" id="KW-1185">Reference proteome</keyword>
<reference evidence="1" key="2">
    <citation type="journal article" date="2022" name="New Phytol.">
        <title>Evolutionary transition to the ectomycorrhizal habit in the genomes of a hyperdiverse lineage of mushroom-forming fungi.</title>
        <authorList>
            <person name="Looney B."/>
            <person name="Miyauchi S."/>
            <person name="Morin E."/>
            <person name="Drula E."/>
            <person name="Courty P.E."/>
            <person name="Kohler A."/>
            <person name="Kuo A."/>
            <person name="LaButti K."/>
            <person name="Pangilinan J."/>
            <person name="Lipzen A."/>
            <person name="Riley R."/>
            <person name="Andreopoulos W."/>
            <person name="He G."/>
            <person name="Johnson J."/>
            <person name="Nolan M."/>
            <person name="Tritt A."/>
            <person name="Barry K.W."/>
            <person name="Grigoriev I.V."/>
            <person name="Nagy L.G."/>
            <person name="Hibbett D."/>
            <person name="Henrissat B."/>
            <person name="Matheny P.B."/>
            <person name="Labbe J."/>
            <person name="Martin F.M."/>
        </authorList>
    </citation>
    <scope>NUCLEOTIDE SEQUENCE</scope>
    <source>
        <strain evidence="1">HHB10654</strain>
    </source>
</reference>
<dbReference type="EMBL" id="MU277194">
    <property type="protein sequence ID" value="KAI0065708.1"/>
    <property type="molecule type" value="Genomic_DNA"/>
</dbReference>